<keyword evidence="2" id="KW-1185">Reference proteome</keyword>
<dbReference type="AlphaFoldDB" id="A0A2K2C798"/>
<organism evidence="1 2">
    <name type="scientific">Populus trichocarpa</name>
    <name type="common">Western balsam poplar</name>
    <name type="synonym">Populus balsamifera subsp. trichocarpa</name>
    <dbReference type="NCBI Taxonomy" id="3694"/>
    <lineage>
        <taxon>Eukaryota</taxon>
        <taxon>Viridiplantae</taxon>
        <taxon>Streptophyta</taxon>
        <taxon>Embryophyta</taxon>
        <taxon>Tracheophyta</taxon>
        <taxon>Spermatophyta</taxon>
        <taxon>Magnoliopsida</taxon>
        <taxon>eudicotyledons</taxon>
        <taxon>Gunneridae</taxon>
        <taxon>Pentapetalae</taxon>
        <taxon>rosids</taxon>
        <taxon>fabids</taxon>
        <taxon>Malpighiales</taxon>
        <taxon>Salicaceae</taxon>
        <taxon>Saliceae</taxon>
        <taxon>Populus</taxon>
    </lineage>
</organism>
<reference evidence="1 2" key="1">
    <citation type="journal article" date="2006" name="Science">
        <title>The genome of black cottonwood, Populus trichocarpa (Torr. &amp; Gray).</title>
        <authorList>
            <person name="Tuskan G.A."/>
            <person name="Difazio S."/>
            <person name="Jansson S."/>
            <person name="Bohlmann J."/>
            <person name="Grigoriev I."/>
            <person name="Hellsten U."/>
            <person name="Putnam N."/>
            <person name="Ralph S."/>
            <person name="Rombauts S."/>
            <person name="Salamov A."/>
            <person name="Schein J."/>
            <person name="Sterck L."/>
            <person name="Aerts A."/>
            <person name="Bhalerao R.R."/>
            <person name="Bhalerao R.P."/>
            <person name="Blaudez D."/>
            <person name="Boerjan W."/>
            <person name="Brun A."/>
            <person name="Brunner A."/>
            <person name="Busov V."/>
            <person name="Campbell M."/>
            <person name="Carlson J."/>
            <person name="Chalot M."/>
            <person name="Chapman J."/>
            <person name="Chen G.L."/>
            <person name="Cooper D."/>
            <person name="Coutinho P.M."/>
            <person name="Couturier J."/>
            <person name="Covert S."/>
            <person name="Cronk Q."/>
            <person name="Cunningham R."/>
            <person name="Davis J."/>
            <person name="Degroeve S."/>
            <person name="Dejardin A."/>
            <person name="Depamphilis C."/>
            <person name="Detter J."/>
            <person name="Dirks B."/>
            <person name="Dubchak I."/>
            <person name="Duplessis S."/>
            <person name="Ehlting J."/>
            <person name="Ellis B."/>
            <person name="Gendler K."/>
            <person name="Goodstein D."/>
            <person name="Gribskov M."/>
            <person name="Grimwood J."/>
            <person name="Groover A."/>
            <person name="Gunter L."/>
            <person name="Hamberger B."/>
            <person name="Heinze B."/>
            <person name="Helariutta Y."/>
            <person name="Henrissat B."/>
            <person name="Holligan D."/>
            <person name="Holt R."/>
            <person name="Huang W."/>
            <person name="Islam-Faridi N."/>
            <person name="Jones S."/>
            <person name="Jones-Rhoades M."/>
            <person name="Jorgensen R."/>
            <person name="Joshi C."/>
            <person name="Kangasjarvi J."/>
            <person name="Karlsson J."/>
            <person name="Kelleher C."/>
            <person name="Kirkpatrick R."/>
            <person name="Kirst M."/>
            <person name="Kohler A."/>
            <person name="Kalluri U."/>
            <person name="Larimer F."/>
            <person name="Leebens-Mack J."/>
            <person name="Leple J.C."/>
            <person name="Locascio P."/>
            <person name="Lou Y."/>
            <person name="Lucas S."/>
            <person name="Martin F."/>
            <person name="Montanini B."/>
            <person name="Napoli C."/>
            <person name="Nelson D.R."/>
            <person name="Nelson C."/>
            <person name="Nieminen K."/>
            <person name="Nilsson O."/>
            <person name="Pereda V."/>
            <person name="Peter G."/>
            <person name="Philippe R."/>
            <person name="Pilate G."/>
            <person name="Poliakov A."/>
            <person name="Razumovskaya J."/>
            <person name="Richardson P."/>
            <person name="Rinaldi C."/>
            <person name="Ritland K."/>
            <person name="Rouze P."/>
            <person name="Ryaboy D."/>
            <person name="Schmutz J."/>
            <person name="Schrader J."/>
            <person name="Segerman B."/>
            <person name="Shin H."/>
            <person name="Siddiqui A."/>
            <person name="Sterky F."/>
            <person name="Terry A."/>
            <person name="Tsai C.J."/>
            <person name="Uberbacher E."/>
            <person name="Unneberg P."/>
            <person name="Vahala J."/>
            <person name="Wall K."/>
            <person name="Wessler S."/>
            <person name="Yang G."/>
            <person name="Yin T."/>
            <person name="Douglas C."/>
            <person name="Marra M."/>
            <person name="Sandberg G."/>
            <person name="Van de Peer Y."/>
            <person name="Rokhsar D."/>
        </authorList>
    </citation>
    <scope>NUCLEOTIDE SEQUENCE [LARGE SCALE GENOMIC DNA]</scope>
    <source>
        <strain evidence="2">cv. Nisqually</strain>
    </source>
</reference>
<dbReference type="InParanoid" id="A0A2K2C798"/>
<gene>
    <name evidence="1" type="ORF">POPTR_001G327400</name>
</gene>
<dbReference type="EMBL" id="CM009290">
    <property type="protein sequence ID" value="PNT57899.1"/>
    <property type="molecule type" value="Genomic_DNA"/>
</dbReference>
<protein>
    <submittedName>
        <fullName evidence="1">Uncharacterized protein</fullName>
    </submittedName>
</protein>
<name>A0A2K2C798_POPTR</name>
<proteinExistence type="predicted"/>
<evidence type="ECO:0000313" key="2">
    <source>
        <dbReference type="Proteomes" id="UP000006729"/>
    </source>
</evidence>
<sequence length="98" mass="10693">MVAFLAGPTKTIVSGNHYKYILAMDPKGTLNYLSFLASHCFCHGCAVSVKGDPGQEQVLTFLSNGIPFLTLTFSFDKLGVFFAVPYRFVTVVELEPPA</sequence>
<dbReference type="Proteomes" id="UP000006729">
    <property type="component" value="Chromosome 1"/>
</dbReference>
<accession>A0A2K2C798</accession>
<evidence type="ECO:0000313" key="1">
    <source>
        <dbReference type="EMBL" id="PNT57899.1"/>
    </source>
</evidence>